<sequence length="99" mass="10429">MPVAISVLLGVSGVNRSVFSEIIQYNTNERHPPNLRNGQESTCNSGGVLICAAIVTTGAFTGSLGVSARFPRGDFRLVSQTCSSSNGGDNRRRSTPTTL</sequence>
<gene>
    <name evidence="2" type="ORF">BDV98DRAFT_313288</name>
</gene>
<dbReference type="AlphaFoldDB" id="A0A5C3QVD0"/>
<feature type="transmembrane region" description="Helical" evidence="1">
    <location>
        <begin position="44"/>
        <end position="66"/>
    </location>
</feature>
<name>A0A5C3QVD0_9AGAR</name>
<evidence type="ECO:0000313" key="3">
    <source>
        <dbReference type="Proteomes" id="UP000305067"/>
    </source>
</evidence>
<protein>
    <submittedName>
        <fullName evidence="2">Uncharacterized protein</fullName>
    </submittedName>
</protein>
<keyword evidence="1" id="KW-0472">Membrane</keyword>
<reference evidence="2 3" key="1">
    <citation type="journal article" date="2019" name="Nat. Ecol. Evol.">
        <title>Megaphylogeny resolves global patterns of mushroom evolution.</title>
        <authorList>
            <person name="Varga T."/>
            <person name="Krizsan K."/>
            <person name="Foldi C."/>
            <person name="Dima B."/>
            <person name="Sanchez-Garcia M."/>
            <person name="Sanchez-Ramirez S."/>
            <person name="Szollosi G.J."/>
            <person name="Szarkandi J.G."/>
            <person name="Papp V."/>
            <person name="Albert L."/>
            <person name="Andreopoulos W."/>
            <person name="Angelini C."/>
            <person name="Antonin V."/>
            <person name="Barry K.W."/>
            <person name="Bougher N.L."/>
            <person name="Buchanan P."/>
            <person name="Buyck B."/>
            <person name="Bense V."/>
            <person name="Catcheside P."/>
            <person name="Chovatia M."/>
            <person name="Cooper J."/>
            <person name="Damon W."/>
            <person name="Desjardin D."/>
            <person name="Finy P."/>
            <person name="Geml J."/>
            <person name="Haridas S."/>
            <person name="Hughes K."/>
            <person name="Justo A."/>
            <person name="Karasinski D."/>
            <person name="Kautmanova I."/>
            <person name="Kiss B."/>
            <person name="Kocsube S."/>
            <person name="Kotiranta H."/>
            <person name="LaButti K.M."/>
            <person name="Lechner B.E."/>
            <person name="Liimatainen K."/>
            <person name="Lipzen A."/>
            <person name="Lukacs Z."/>
            <person name="Mihaltcheva S."/>
            <person name="Morgado L.N."/>
            <person name="Niskanen T."/>
            <person name="Noordeloos M.E."/>
            <person name="Ohm R.A."/>
            <person name="Ortiz-Santana B."/>
            <person name="Ovrebo C."/>
            <person name="Racz N."/>
            <person name="Riley R."/>
            <person name="Savchenko A."/>
            <person name="Shiryaev A."/>
            <person name="Soop K."/>
            <person name="Spirin V."/>
            <person name="Szebenyi C."/>
            <person name="Tomsovsky M."/>
            <person name="Tulloss R.E."/>
            <person name="Uehling J."/>
            <person name="Grigoriev I.V."/>
            <person name="Vagvolgyi C."/>
            <person name="Papp T."/>
            <person name="Martin F.M."/>
            <person name="Miettinen O."/>
            <person name="Hibbett D.S."/>
            <person name="Nagy L.G."/>
        </authorList>
    </citation>
    <scope>NUCLEOTIDE SEQUENCE [LARGE SCALE GENOMIC DNA]</scope>
    <source>
        <strain evidence="2 3">CBS 309.79</strain>
    </source>
</reference>
<keyword evidence="3" id="KW-1185">Reference proteome</keyword>
<dbReference type="EMBL" id="ML178818">
    <property type="protein sequence ID" value="TFL04319.1"/>
    <property type="molecule type" value="Genomic_DNA"/>
</dbReference>
<keyword evidence="1" id="KW-0812">Transmembrane</keyword>
<keyword evidence="1" id="KW-1133">Transmembrane helix</keyword>
<evidence type="ECO:0000256" key="1">
    <source>
        <dbReference type="SAM" id="Phobius"/>
    </source>
</evidence>
<accession>A0A5C3QVD0</accession>
<organism evidence="2 3">
    <name type="scientific">Pterulicium gracile</name>
    <dbReference type="NCBI Taxonomy" id="1884261"/>
    <lineage>
        <taxon>Eukaryota</taxon>
        <taxon>Fungi</taxon>
        <taxon>Dikarya</taxon>
        <taxon>Basidiomycota</taxon>
        <taxon>Agaricomycotina</taxon>
        <taxon>Agaricomycetes</taxon>
        <taxon>Agaricomycetidae</taxon>
        <taxon>Agaricales</taxon>
        <taxon>Pleurotineae</taxon>
        <taxon>Pterulaceae</taxon>
        <taxon>Pterulicium</taxon>
    </lineage>
</organism>
<dbReference type="Proteomes" id="UP000305067">
    <property type="component" value="Unassembled WGS sequence"/>
</dbReference>
<proteinExistence type="predicted"/>
<evidence type="ECO:0000313" key="2">
    <source>
        <dbReference type="EMBL" id="TFL04319.1"/>
    </source>
</evidence>